<protein>
    <submittedName>
        <fullName evidence="2">Uncharacterized protein</fullName>
    </submittedName>
</protein>
<gene>
    <name evidence="2" type="ORF">H5410_047391</name>
</gene>
<accession>A0A9J5XGZ2</accession>
<dbReference type="Proteomes" id="UP000824120">
    <property type="component" value="Chromosome 9"/>
</dbReference>
<reference evidence="2 3" key="1">
    <citation type="submission" date="2020-09" db="EMBL/GenBank/DDBJ databases">
        <title>De no assembly of potato wild relative species, Solanum commersonii.</title>
        <authorList>
            <person name="Cho K."/>
        </authorList>
    </citation>
    <scope>NUCLEOTIDE SEQUENCE [LARGE SCALE GENOMIC DNA]</scope>
    <source>
        <strain evidence="2">LZ3.2</strain>
        <tissue evidence="2">Leaf</tissue>
    </source>
</reference>
<name>A0A9J5XGZ2_SOLCO</name>
<organism evidence="2 3">
    <name type="scientific">Solanum commersonii</name>
    <name type="common">Commerson's wild potato</name>
    <name type="synonym">Commerson's nightshade</name>
    <dbReference type="NCBI Taxonomy" id="4109"/>
    <lineage>
        <taxon>Eukaryota</taxon>
        <taxon>Viridiplantae</taxon>
        <taxon>Streptophyta</taxon>
        <taxon>Embryophyta</taxon>
        <taxon>Tracheophyta</taxon>
        <taxon>Spermatophyta</taxon>
        <taxon>Magnoliopsida</taxon>
        <taxon>eudicotyledons</taxon>
        <taxon>Gunneridae</taxon>
        <taxon>Pentapetalae</taxon>
        <taxon>asterids</taxon>
        <taxon>lamiids</taxon>
        <taxon>Solanales</taxon>
        <taxon>Solanaceae</taxon>
        <taxon>Solanoideae</taxon>
        <taxon>Solaneae</taxon>
        <taxon>Solanum</taxon>
    </lineage>
</organism>
<keyword evidence="3" id="KW-1185">Reference proteome</keyword>
<dbReference type="EMBL" id="JACXVP010000009">
    <property type="protein sequence ID" value="KAG5586957.1"/>
    <property type="molecule type" value="Genomic_DNA"/>
</dbReference>
<comment type="caution">
    <text evidence="2">The sequence shown here is derived from an EMBL/GenBank/DDBJ whole genome shotgun (WGS) entry which is preliminary data.</text>
</comment>
<proteinExistence type="predicted"/>
<evidence type="ECO:0000256" key="1">
    <source>
        <dbReference type="SAM" id="MobiDB-lite"/>
    </source>
</evidence>
<evidence type="ECO:0000313" key="2">
    <source>
        <dbReference type="EMBL" id="KAG5586957.1"/>
    </source>
</evidence>
<dbReference type="AlphaFoldDB" id="A0A9J5XGZ2"/>
<evidence type="ECO:0000313" key="3">
    <source>
        <dbReference type="Proteomes" id="UP000824120"/>
    </source>
</evidence>
<sequence length="103" mass="11123">MVKGGYLQAAQGSYMLKLVSAVEAMLNSCVGTVNFGAASIVLAFHEACLRQEQLRKEIILEGKQPTKKQRKQTVKQGKETGRGKKGRLGEAGALTDIKVECIS</sequence>
<feature type="region of interest" description="Disordered" evidence="1">
    <location>
        <begin position="62"/>
        <end position="89"/>
    </location>
</feature>